<sequence length="55" mass="5701">MSRNPPTSASNATRVSTAQTSSLPAASAARSATPVPLMLHDHGRTDRSTLKLLNG</sequence>
<name>A0AAV9A155_ACOGR</name>
<evidence type="ECO:0000313" key="3">
    <source>
        <dbReference type="Proteomes" id="UP001179952"/>
    </source>
</evidence>
<accession>A0AAV9A155</accession>
<feature type="compositionally biased region" description="Low complexity" evidence="1">
    <location>
        <begin position="21"/>
        <end position="32"/>
    </location>
</feature>
<reference evidence="2" key="2">
    <citation type="submission" date="2023-06" db="EMBL/GenBank/DDBJ databases">
        <authorList>
            <person name="Ma L."/>
            <person name="Liu K.-W."/>
            <person name="Li Z."/>
            <person name="Hsiao Y.-Y."/>
            <person name="Qi Y."/>
            <person name="Fu T."/>
            <person name="Tang G."/>
            <person name="Zhang D."/>
            <person name="Sun W.-H."/>
            <person name="Liu D.-K."/>
            <person name="Li Y."/>
            <person name="Chen G.-Z."/>
            <person name="Liu X.-D."/>
            <person name="Liao X.-Y."/>
            <person name="Jiang Y.-T."/>
            <person name="Yu X."/>
            <person name="Hao Y."/>
            <person name="Huang J."/>
            <person name="Zhao X.-W."/>
            <person name="Ke S."/>
            <person name="Chen Y.-Y."/>
            <person name="Wu W.-L."/>
            <person name="Hsu J.-L."/>
            <person name="Lin Y.-F."/>
            <person name="Huang M.-D."/>
            <person name="Li C.-Y."/>
            <person name="Huang L."/>
            <person name="Wang Z.-W."/>
            <person name="Zhao X."/>
            <person name="Zhong W.-Y."/>
            <person name="Peng D.-H."/>
            <person name="Ahmad S."/>
            <person name="Lan S."/>
            <person name="Zhang J.-S."/>
            <person name="Tsai W.-C."/>
            <person name="Van De Peer Y."/>
            <person name="Liu Z.-J."/>
        </authorList>
    </citation>
    <scope>NUCLEOTIDE SEQUENCE</scope>
    <source>
        <strain evidence="2">SCP</strain>
        <tissue evidence="2">Leaves</tissue>
    </source>
</reference>
<organism evidence="2 3">
    <name type="scientific">Acorus gramineus</name>
    <name type="common">Dwarf sweet flag</name>
    <dbReference type="NCBI Taxonomy" id="55184"/>
    <lineage>
        <taxon>Eukaryota</taxon>
        <taxon>Viridiplantae</taxon>
        <taxon>Streptophyta</taxon>
        <taxon>Embryophyta</taxon>
        <taxon>Tracheophyta</taxon>
        <taxon>Spermatophyta</taxon>
        <taxon>Magnoliopsida</taxon>
        <taxon>Liliopsida</taxon>
        <taxon>Acoraceae</taxon>
        <taxon>Acorus</taxon>
    </lineage>
</organism>
<feature type="compositionally biased region" description="Basic and acidic residues" evidence="1">
    <location>
        <begin position="39"/>
        <end position="49"/>
    </location>
</feature>
<comment type="caution">
    <text evidence="2">The sequence shown here is derived from an EMBL/GenBank/DDBJ whole genome shotgun (WGS) entry which is preliminary data.</text>
</comment>
<reference evidence="2" key="1">
    <citation type="journal article" date="2023" name="Nat. Commun.">
        <title>Diploid and tetraploid genomes of Acorus and the evolution of monocots.</title>
        <authorList>
            <person name="Ma L."/>
            <person name="Liu K.W."/>
            <person name="Li Z."/>
            <person name="Hsiao Y.Y."/>
            <person name="Qi Y."/>
            <person name="Fu T."/>
            <person name="Tang G.D."/>
            <person name="Zhang D."/>
            <person name="Sun W.H."/>
            <person name="Liu D.K."/>
            <person name="Li Y."/>
            <person name="Chen G.Z."/>
            <person name="Liu X.D."/>
            <person name="Liao X.Y."/>
            <person name="Jiang Y.T."/>
            <person name="Yu X."/>
            <person name="Hao Y."/>
            <person name="Huang J."/>
            <person name="Zhao X.W."/>
            <person name="Ke S."/>
            <person name="Chen Y.Y."/>
            <person name="Wu W.L."/>
            <person name="Hsu J.L."/>
            <person name="Lin Y.F."/>
            <person name="Huang M.D."/>
            <person name="Li C.Y."/>
            <person name="Huang L."/>
            <person name="Wang Z.W."/>
            <person name="Zhao X."/>
            <person name="Zhong W.Y."/>
            <person name="Peng D.H."/>
            <person name="Ahmad S."/>
            <person name="Lan S."/>
            <person name="Zhang J.S."/>
            <person name="Tsai W.C."/>
            <person name="Van de Peer Y."/>
            <person name="Liu Z.J."/>
        </authorList>
    </citation>
    <scope>NUCLEOTIDE SEQUENCE</scope>
    <source>
        <strain evidence="2">SCP</strain>
    </source>
</reference>
<proteinExistence type="predicted"/>
<evidence type="ECO:0000313" key="2">
    <source>
        <dbReference type="EMBL" id="KAK1257012.1"/>
    </source>
</evidence>
<dbReference type="EMBL" id="JAUJYN010000065">
    <property type="protein sequence ID" value="KAK1257012.1"/>
    <property type="molecule type" value="Genomic_DNA"/>
</dbReference>
<dbReference type="AlphaFoldDB" id="A0AAV9A155"/>
<keyword evidence="3" id="KW-1185">Reference proteome</keyword>
<feature type="region of interest" description="Disordered" evidence="1">
    <location>
        <begin position="1"/>
        <end position="55"/>
    </location>
</feature>
<protein>
    <submittedName>
        <fullName evidence="2">Uncharacterized protein</fullName>
    </submittedName>
</protein>
<feature type="compositionally biased region" description="Polar residues" evidence="1">
    <location>
        <begin position="1"/>
        <end position="20"/>
    </location>
</feature>
<gene>
    <name evidence="2" type="ORF">QJS04_geneDACA025043</name>
</gene>
<dbReference type="Proteomes" id="UP001179952">
    <property type="component" value="Unassembled WGS sequence"/>
</dbReference>
<evidence type="ECO:0000256" key="1">
    <source>
        <dbReference type="SAM" id="MobiDB-lite"/>
    </source>
</evidence>